<feature type="region of interest" description="Disordered" evidence="1">
    <location>
        <begin position="1888"/>
        <end position="1943"/>
    </location>
</feature>
<dbReference type="Proteomes" id="UP000654075">
    <property type="component" value="Unassembled WGS sequence"/>
</dbReference>
<organism evidence="2 3">
    <name type="scientific">Polarella glacialis</name>
    <name type="common">Dinoflagellate</name>
    <dbReference type="NCBI Taxonomy" id="89957"/>
    <lineage>
        <taxon>Eukaryota</taxon>
        <taxon>Sar</taxon>
        <taxon>Alveolata</taxon>
        <taxon>Dinophyceae</taxon>
        <taxon>Suessiales</taxon>
        <taxon>Suessiaceae</taxon>
        <taxon>Polarella</taxon>
    </lineage>
</organism>
<accession>A0A813FIQ2</accession>
<comment type="caution">
    <text evidence="2">The sequence shown here is derived from an EMBL/GenBank/DDBJ whole genome shotgun (WGS) entry which is preliminary data.</text>
</comment>
<name>A0A813FIQ2_POLGL</name>
<evidence type="ECO:0000313" key="2">
    <source>
        <dbReference type="EMBL" id="CAE8611825.1"/>
    </source>
</evidence>
<sequence length="1968" mass="215309">MVELLAGQISLGSFLLGQVFALCCWLVRELIPVWPSDSSLRPGHDIFDFEEFPGAGPSTTSTSTFGPAPVEPSPGLSVGDLRAALAEWSGVVRCAECSCSEAWIGGFILGALLILFVRGASEMAAAAGQYLAVRYRVGGPLIYHERLITGVDTGQAAGFMVLTPDFDHYYEDYSDAADTHEVLVLARQGDVPVGYQEVNFYRFRAPVAAAALRNWELQASLQLAQAGVPGAALGGGVPVFLALGGAAPGGGAGFAGGVPAAVAPAAAAIVAAVAAPAAVAPPVAAQWRVAASEGALEIGEVVPDAFVPAGAGVKRIVMYQGLETFVEQVSIVDEKAWFNKRLPLDVRVQRVKLRHGARCRDWRDTMEDSNVQAFPDWPLKGPRTASWCINYLNKQPGGPQDHHQLWKAQSKIQNSDWGISEHDTLMQTLQHASSYDQLDVCNLASFEVLLRRAQTIEYCYIEKSREISNVGQGKFGPRLSFEEQTAFMGVVRSDMYMVAPALLSHIKEPFRSSAVRYAMTESNLLVHSKLCDAPVQSYLDPVLRQPKVYKRFVQMLFDRGLVDFSFDFKEMVGAFAVWKKSGQQRLVIDARRANCWFRSPPPVQLATGSALSDITIEDDGIGGCAIDGDSFIYPRLAVVPMGWTHALSICQTLHEIIVEKAGLRSYKRVADGKPSPALGRHDPVPIHVEYVDNFAAIGCNADEVSKALAAVNQIMTQLNIPTHEIHTVDNHGDLLGWSFDGHVGSWRPTNRRAWKIILAVRSLTRRPRGSSKLIERIVGHMTFIALLRRESLSCFNHVYDFIQAHRPWGSVIPQGVLRELQCFAGLIPLIWVDMRASWCPEVLMCDASHLGRGVVSAQVDPSLVKSVGQHVDKWRWNKHYSNGQPMKLRQSGGHVECEVDDVVDGSELRDALLSFPDVPDKLLDRHWSVVSCAKWDRVESQAVLEGRALSFAVKRQPILILVMSRIVHGLLLAAPGLMLAQGAGPVSLTGMMLPSRSEPLQCNLAKTCDASGKLLAGVPMSHVLSKASGKKATIAKVAAKTRTPVRSVAKVVKVNIKEVRQKARAVLRQEPVPEGMSFLSRKSVGSQAALRYDSCLETFFAWMQENGIEVIPQDSDQVDLHASLHMDHLFFEGNQTDAGNYLIAALCHRWPMLAKGGRRSMPRCRQALRGWTKLAPPQARLPLPWEVVAAIAHRMIEKQLVKMALCTVLCFHGYMRPGVAARLIWGQFAPPLLGGSGPQALWSLTLHPQELETPSKTGTWDETLCLGDVPGWEWIGTALWRHRQLSAKQAVVLDSTPLADFTQQDWAKQLSTIAAELGVPKENAVGLYRLRHGGASHDVAYKLRCLDEVKKRGAWKTEASVARYAKPARINDQLNKLLPKDLAVIKLLAARLPQFLRGLIIGNLVWGIHLGTPCSSFSRARRGRPPPIRSSQFPLGLSGLNEKGAERVEIGNCLMSFSIGVLRLCHRLCVPCVIENPASSMLFLTQNAISVSSLSTYTEAIAEFCMFGKPWRKSTKLIGVHIGLRKFDEYRCINKPAGVCKRTGCPHVVLSGKDPNQPEQFLTFTAQPYPRGFCAVLAQAFKNASSYIHAANMQQVLLGSSSGLWDEDAAEPSASSPKRVLRRSFFERILDGQLELKACPPSDVLAAQGDLRHLSVRQLLAIRTRELDFPVTQAGSFNVHSNFLAALDNELFDKIGRRALRGQAPPELRTLKALGLRMVLCLGAADLVMAVEASADSLKQAPPPLWLSPLDEEDWPGCSFLLAHTGELWAQALPGLTPDLVSLTAGSDVSVVMDLVSGARSDRLLHWEVTCIDPRKDDVAGALALARARRRCTAVALAKPVHVATVADLLENAAGELRAADFASESLLDSPKLPLACRQSEEYRLQGALPKKASWPPAKEEPDKEQEPEGVAVDWPSPSPRKGQRVPEFGTGPGSDNEPSEPSFFEKLFAQLACCGSNSRRADHQNFF</sequence>
<keyword evidence="3" id="KW-1185">Reference proteome</keyword>
<evidence type="ECO:0000256" key="1">
    <source>
        <dbReference type="SAM" id="MobiDB-lite"/>
    </source>
</evidence>
<proteinExistence type="predicted"/>
<dbReference type="InterPro" id="IPR043502">
    <property type="entry name" value="DNA/RNA_pol_sf"/>
</dbReference>
<feature type="compositionally biased region" description="Basic and acidic residues" evidence="1">
    <location>
        <begin position="1898"/>
        <end position="1907"/>
    </location>
</feature>
<dbReference type="EMBL" id="CAJNNV010025051">
    <property type="protein sequence ID" value="CAE8611825.1"/>
    <property type="molecule type" value="Genomic_DNA"/>
</dbReference>
<dbReference type="SUPFAM" id="SSF56672">
    <property type="entry name" value="DNA/RNA polymerases"/>
    <property type="match status" value="1"/>
</dbReference>
<evidence type="ECO:0000313" key="3">
    <source>
        <dbReference type="Proteomes" id="UP000654075"/>
    </source>
</evidence>
<gene>
    <name evidence="2" type="ORF">PGLA1383_LOCUS29626</name>
</gene>
<protein>
    <submittedName>
        <fullName evidence="2">Uncharacterized protein</fullName>
    </submittedName>
</protein>
<reference evidence="2" key="1">
    <citation type="submission" date="2021-02" db="EMBL/GenBank/DDBJ databases">
        <authorList>
            <person name="Dougan E. K."/>
            <person name="Rhodes N."/>
            <person name="Thang M."/>
            <person name="Chan C."/>
        </authorList>
    </citation>
    <scope>NUCLEOTIDE SEQUENCE</scope>
</reference>